<name>A0A6J5N696_9CAUD</name>
<protein>
    <recommendedName>
        <fullName evidence="3">LysM domain-containing protein</fullName>
    </recommendedName>
</protein>
<organism evidence="2">
    <name type="scientific">uncultured Caudovirales phage</name>
    <dbReference type="NCBI Taxonomy" id="2100421"/>
    <lineage>
        <taxon>Viruses</taxon>
        <taxon>Duplodnaviria</taxon>
        <taxon>Heunggongvirae</taxon>
        <taxon>Uroviricota</taxon>
        <taxon>Caudoviricetes</taxon>
        <taxon>Peduoviridae</taxon>
        <taxon>Maltschvirus</taxon>
        <taxon>Maltschvirus maltsch</taxon>
    </lineage>
</organism>
<dbReference type="EMBL" id="LR796586">
    <property type="protein sequence ID" value="CAB4152733.1"/>
    <property type="molecule type" value="Genomic_DNA"/>
</dbReference>
<sequence>MLSSGSRYADGKFGQVTDGHYTSPTTFVLRKFSVPASSTYLLYSFSDADRIDNLGSIFFGYPQAWSLIMDINPEITDPFNIPAGTIIRIPNG</sequence>
<evidence type="ECO:0008006" key="3">
    <source>
        <dbReference type="Google" id="ProtNLM"/>
    </source>
</evidence>
<evidence type="ECO:0000313" key="2">
    <source>
        <dbReference type="EMBL" id="CAB4152733.1"/>
    </source>
</evidence>
<evidence type="ECO:0000256" key="1">
    <source>
        <dbReference type="SAM" id="MobiDB-lite"/>
    </source>
</evidence>
<proteinExistence type="predicted"/>
<reference evidence="2" key="1">
    <citation type="submission" date="2020-04" db="EMBL/GenBank/DDBJ databases">
        <authorList>
            <person name="Chiriac C."/>
            <person name="Salcher M."/>
            <person name="Ghai R."/>
            <person name="Kavagutti S V."/>
        </authorList>
    </citation>
    <scope>NUCLEOTIDE SEQUENCE</scope>
</reference>
<accession>A0A6J5N696</accession>
<gene>
    <name evidence="2" type="ORF">UFOVP621_25</name>
</gene>
<feature type="region of interest" description="Disordered" evidence="1">
    <location>
        <begin position="1"/>
        <end position="22"/>
    </location>
</feature>